<gene>
    <name evidence="2" type="ORF">L9F63_004738</name>
</gene>
<feature type="region of interest" description="Disordered" evidence="1">
    <location>
        <begin position="647"/>
        <end position="693"/>
    </location>
</feature>
<feature type="region of interest" description="Disordered" evidence="1">
    <location>
        <begin position="715"/>
        <end position="758"/>
    </location>
</feature>
<protein>
    <submittedName>
        <fullName evidence="2">Uncharacterized protein</fullName>
    </submittedName>
</protein>
<feature type="region of interest" description="Disordered" evidence="1">
    <location>
        <begin position="91"/>
        <end position="146"/>
    </location>
</feature>
<name>A0AAD8E725_DIPPU</name>
<feature type="compositionally biased region" description="Polar residues" evidence="1">
    <location>
        <begin position="120"/>
        <end position="133"/>
    </location>
</feature>
<comment type="caution">
    <text evidence="2">The sequence shown here is derived from an EMBL/GenBank/DDBJ whole genome shotgun (WGS) entry which is preliminary data.</text>
</comment>
<keyword evidence="3" id="KW-1185">Reference proteome</keyword>
<feature type="compositionally biased region" description="Pro residues" evidence="1">
    <location>
        <begin position="668"/>
        <end position="681"/>
    </location>
</feature>
<dbReference type="PANTHER" id="PTHR37970:SF1">
    <property type="entry name" value="SERINE-RICH ADHESIN FOR PLATELETS"/>
    <property type="match status" value="1"/>
</dbReference>
<reference evidence="2" key="2">
    <citation type="submission" date="2023-05" db="EMBL/GenBank/DDBJ databases">
        <authorList>
            <person name="Fouks B."/>
        </authorList>
    </citation>
    <scope>NUCLEOTIDE SEQUENCE</scope>
    <source>
        <strain evidence="2">Stay&amp;Tobe</strain>
        <tissue evidence="2">Testes</tissue>
    </source>
</reference>
<evidence type="ECO:0000313" key="2">
    <source>
        <dbReference type="EMBL" id="KAJ9579553.1"/>
    </source>
</evidence>
<proteinExistence type="predicted"/>
<feature type="compositionally biased region" description="Polar residues" evidence="1">
    <location>
        <begin position="932"/>
        <end position="947"/>
    </location>
</feature>
<feature type="compositionally biased region" description="Basic and acidic residues" evidence="1">
    <location>
        <begin position="254"/>
        <end position="273"/>
    </location>
</feature>
<evidence type="ECO:0000256" key="1">
    <source>
        <dbReference type="SAM" id="MobiDB-lite"/>
    </source>
</evidence>
<feature type="compositionally biased region" description="Acidic residues" evidence="1">
    <location>
        <begin position="92"/>
        <end position="113"/>
    </location>
</feature>
<feature type="region of interest" description="Disordered" evidence="1">
    <location>
        <begin position="864"/>
        <end position="900"/>
    </location>
</feature>
<feature type="region of interest" description="Disordered" evidence="1">
    <location>
        <begin position="186"/>
        <end position="273"/>
    </location>
</feature>
<accession>A0AAD8E725</accession>
<feature type="region of interest" description="Disordered" evidence="1">
    <location>
        <begin position="931"/>
        <end position="960"/>
    </location>
</feature>
<reference evidence="2" key="1">
    <citation type="journal article" date="2023" name="IScience">
        <title>Live-bearing cockroach genome reveals convergent evolutionary mechanisms linked to viviparity in insects and beyond.</title>
        <authorList>
            <person name="Fouks B."/>
            <person name="Harrison M.C."/>
            <person name="Mikhailova A.A."/>
            <person name="Marchal E."/>
            <person name="English S."/>
            <person name="Carruthers M."/>
            <person name="Jennings E.C."/>
            <person name="Chiamaka E.L."/>
            <person name="Frigard R.A."/>
            <person name="Pippel M."/>
            <person name="Attardo G.M."/>
            <person name="Benoit J.B."/>
            <person name="Bornberg-Bauer E."/>
            <person name="Tobe S.S."/>
        </authorList>
    </citation>
    <scope>NUCLEOTIDE SEQUENCE</scope>
    <source>
        <strain evidence="2">Stay&amp;Tobe</strain>
    </source>
</reference>
<dbReference type="Proteomes" id="UP001233999">
    <property type="component" value="Unassembled WGS sequence"/>
</dbReference>
<dbReference type="EMBL" id="JASPKZ010008385">
    <property type="protein sequence ID" value="KAJ9579553.1"/>
    <property type="molecule type" value="Genomic_DNA"/>
</dbReference>
<sequence length="1340" mass="148077">MAAICHQFVQNAWKKDLCSNCFKCKEEHNGGTTYKSRYLATMYPSRAHSWRAPQGILKRTQQIRRPKGSAVHFPAEESQVIGFGGGECYSSDGEDTADQDESTTGSDGEEGEEERALQKLTRTNTDYNSNLSHSGLELGKPVTDSEGKRKTLLVSVTPFEKKSFLPNHEPKDVILKSLVKHNDSENKNNLKISSKENTESLKQNDTDVSSDRNNTDSPILSDPVSDKNNAETHRITIPKTSKDNIESNSPSKAVCEKSESDDSKDTSQKSLKEKENNLIGLSLNIKEEKDCKEVSVKVMNDVNDNTPPKVINRGTVEKCKDSSIKSLKKRDFPVPFGFISSKKSIDMPFKSLKNECNSSPGSFISRGIADRCKDISLKSPSILNESNSSIDSTSKGKDEENCNLETIKLSKENEPGLPSPCVSSRNSVDKCKIASANNLKQNESCGAAKLDKNGMEKCRDLKLGECESVTKLTNKCGTESRIPIIKTRPKPAARKSYDLIKKCEVALKKVSEIKQTVDIPSCQVVKHTVDTQQVTEIATTSSQEVRQKSESLSTQEIKLTLEMPIQEVRQTVNSTSTQKVTRPLEKESEVTVPKERVELSNKLEIFTQEPNEGDTNVKSKLDVKEEIKEIVGSPDEISTKECEQMFSVESRELAGEPDGRADPDEPGEPPALPQSPPPVIDPRPSFLHGLVPVKPKIPAKPTAKLLQATPRRIVIPREEVDTLETESAKTQKRQAPKPPPVPVEEAPSTPLPLTPPVGQDKVVVKEHVPSCELESEISVPQCPEPVSRKILNNTPESDKKKASTGKGRFSLRKFLRFGGSKEDKTADQVTVEELPVPRPRLEIIHPSELNGSNVEVVGRSADESDVLPGRLTKPPPPPRNQSLAIEGFNRPARPPPPKSAELLHQQKQIIEETPTIVQPSNNLYANLGEVRSSLTPSKPQRTSSIRDCSSEGPRRRSSDEPLYECVRYKRSASLPYCSSEAGSDIYSPYSLYSDDAGDSDSGHPWKTSKLRLRKGRSVVHRSLEDNYGAVIVANHEALTQILDQVHIVTSVPPALRALKMAPNLRWTDFTVQEDACVIVGRRAFHPAVWSSQPVTLIVTQDQSLQSRGCLCPLAEFSDLVPVRFLPGGSRDSSDVVQACVGVLSRMQVDSISSYGVNLHNRLPEDGHRDGTFILLQLINALKNLQAEGVEETSLSSFALCREDRDLQPRLCVLRCSRDEVSLCKCALQALEELLPSSSLTTVLKDLLQQERAVSLSQVKSVLEFSLWGPADVVLGPDREMVLQRWLDLERATVLQGLVRSRIDLTALEECHLLFLVRTSAKTMCEASFLLDSSNPETTSF</sequence>
<feature type="compositionally biased region" description="Basic and acidic residues" evidence="1">
    <location>
        <begin position="186"/>
        <end position="214"/>
    </location>
</feature>
<organism evidence="2 3">
    <name type="scientific">Diploptera punctata</name>
    <name type="common">Pacific beetle cockroach</name>
    <dbReference type="NCBI Taxonomy" id="6984"/>
    <lineage>
        <taxon>Eukaryota</taxon>
        <taxon>Metazoa</taxon>
        <taxon>Ecdysozoa</taxon>
        <taxon>Arthropoda</taxon>
        <taxon>Hexapoda</taxon>
        <taxon>Insecta</taxon>
        <taxon>Pterygota</taxon>
        <taxon>Neoptera</taxon>
        <taxon>Polyneoptera</taxon>
        <taxon>Dictyoptera</taxon>
        <taxon>Blattodea</taxon>
        <taxon>Blaberoidea</taxon>
        <taxon>Blaberidae</taxon>
        <taxon>Diplopterinae</taxon>
        <taxon>Diploptera</taxon>
    </lineage>
</organism>
<feature type="compositionally biased region" description="Basic and acidic residues" evidence="1">
    <location>
        <begin position="224"/>
        <end position="245"/>
    </location>
</feature>
<feature type="compositionally biased region" description="Basic and acidic residues" evidence="1">
    <location>
        <begin position="948"/>
        <end position="959"/>
    </location>
</feature>
<feature type="compositionally biased region" description="Basic and acidic residues" evidence="1">
    <location>
        <begin position="647"/>
        <end position="663"/>
    </location>
</feature>
<dbReference type="PANTHER" id="PTHR37970">
    <property type="entry name" value="PROTEIN CBG08587"/>
    <property type="match status" value="1"/>
</dbReference>
<evidence type="ECO:0000313" key="3">
    <source>
        <dbReference type="Proteomes" id="UP001233999"/>
    </source>
</evidence>
<feature type="region of interest" description="Disordered" evidence="1">
    <location>
        <begin position="785"/>
        <end position="808"/>
    </location>
</feature>